<evidence type="ECO:0000313" key="2">
    <source>
        <dbReference type="EMBL" id="SKA71009.1"/>
    </source>
</evidence>
<dbReference type="EMBL" id="FUXX01000086">
    <property type="protein sequence ID" value="SKA71009.1"/>
    <property type="molecule type" value="Genomic_DNA"/>
</dbReference>
<dbReference type="Pfam" id="PF01609">
    <property type="entry name" value="DDE_Tnp_1"/>
    <property type="match status" value="1"/>
</dbReference>
<dbReference type="RefSeq" id="WP_078929635.1">
    <property type="nucleotide sequence ID" value="NZ_FUXX01000086.1"/>
</dbReference>
<dbReference type="Proteomes" id="UP000242432">
    <property type="component" value="Unassembled WGS sequence"/>
</dbReference>
<dbReference type="GO" id="GO:0006313">
    <property type="term" value="P:DNA transposition"/>
    <property type="evidence" value="ECO:0007669"/>
    <property type="project" value="InterPro"/>
</dbReference>
<feature type="domain" description="Transposase IS4-like" evidence="1">
    <location>
        <begin position="224"/>
        <end position="516"/>
    </location>
</feature>
<protein>
    <submittedName>
        <fullName evidence="2">Transposase</fullName>
    </submittedName>
</protein>
<name>A0A1T4W1J4_9GAMM</name>
<dbReference type="SUPFAM" id="SSF53098">
    <property type="entry name" value="Ribonuclease H-like"/>
    <property type="match status" value="1"/>
</dbReference>
<dbReference type="STRING" id="83771.SAMN02910357_01631"/>
<dbReference type="GO" id="GO:0004803">
    <property type="term" value="F:transposase activity"/>
    <property type="evidence" value="ECO:0007669"/>
    <property type="project" value="InterPro"/>
</dbReference>
<keyword evidence="3" id="KW-1185">Reference proteome</keyword>
<reference evidence="3" key="1">
    <citation type="submission" date="2017-02" db="EMBL/GenBank/DDBJ databases">
        <authorList>
            <person name="Varghese N."/>
            <person name="Submissions S."/>
        </authorList>
    </citation>
    <scope>NUCLEOTIDE SEQUENCE [LARGE SCALE GENOMIC DNA]</scope>
    <source>
        <strain evidence="3">DSM 3072</strain>
    </source>
</reference>
<dbReference type="InterPro" id="IPR002559">
    <property type="entry name" value="Transposase_11"/>
</dbReference>
<sequence length="621" mass="70780">MAVVEIPKLPPLMVVGQGKYKYVSTYKIAWDKELKQPRRIAGQNKTVGKIIGGGVEGVIEWTDAFMEEHPELKSFTVKRVFKRMQGAKKVFEFVFEPADEMISLTAAFNLLRLNAGATWALDNVIANSPLTIALERVFEKYGRHKKLLSVAYYMYLTSNSATHLYEDFARKHRLPFQKPLDAAQISRLFSRITPDEIDRFLVKLNELVTEKEKTQAGRVNTYYALDSTSISTYSEGITKAKWGHNKDGDSLKQINLLMLVNQETSLPLYYRCYTGNTPDVSTVRNLISEIIRTGINRRAILVADKGYCSIRNINELILSELGFVINCRNSFTFAKQIIAENYSALEDFCSYNSKIQCYCLTTRCEWSYPTYDKTPTGRAVKARTSLYLHLYLDKNIRAECESSLLKRTIMPVLEKLRANIPLNQEENSIRENFLKDIGNGAYSTNHIKKAEFLLTKGIRILISNDVDDAVEAWRAYYERERVEDVFKVIKQTVGGSRFRTAKNESTEGKAFVMFLACAVGMMFRQRVNLASKKGMQLPYDSDNKLLAMLDSIEQTVFRNGAYYSEVTGVQKELLNALDIPLPTPEPYGKVGKEEEDVDEDDDIRSLDELEIVLNKLEAQAK</sequence>
<dbReference type="InterPro" id="IPR012337">
    <property type="entry name" value="RNaseH-like_sf"/>
</dbReference>
<proteinExistence type="predicted"/>
<accession>A0A1T4W1J4</accession>
<gene>
    <name evidence="2" type="ORF">SAMN02745213_02382</name>
</gene>
<dbReference type="PANTHER" id="PTHR34614">
    <property type="match status" value="1"/>
</dbReference>
<evidence type="ECO:0000313" key="3">
    <source>
        <dbReference type="Proteomes" id="UP000242432"/>
    </source>
</evidence>
<organism evidence="2 3">
    <name type="scientific">Succinivibrio dextrinosolvens DSM 3072</name>
    <dbReference type="NCBI Taxonomy" id="1123324"/>
    <lineage>
        <taxon>Bacteria</taxon>
        <taxon>Pseudomonadati</taxon>
        <taxon>Pseudomonadota</taxon>
        <taxon>Gammaproteobacteria</taxon>
        <taxon>Aeromonadales</taxon>
        <taxon>Succinivibrionaceae</taxon>
        <taxon>Succinivibrio</taxon>
    </lineage>
</organism>
<evidence type="ECO:0000259" key="1">
    <source>
        <dbReference type="Pfam" id="PF01609"/>
    </source>
</evidence>
<dbReference type="AlphaFoldDB" id="A0A1T4W1J4"/>
<dbReference type="GO" id="GO:0003677">
    <property type="term" value="F:DNA binding"/>
    <property type="evidence" value="ECO:0007669"/>
    <property type="project" value="InterPro"/>
</dbReference>
<dbReference type="PANTHER" id="PTHR34614:SF2">
    <property type="entry name" value="TRANSPOSASE IS4-LIKE DOMAIN-CONTAINING PROTEIN"/>
    <property type="match status" value="1"/>
</dbReference>